<dbReference type="EMBL" id="HBUF01401379">
    <property type="protein sequence ID" value="CAG6736971.1"/>
    <property type="molecule type" value="Transcribed_RNA"/>
</dbReference>
<reference evidence="1" key="1">
    <citation type="submission" date="2021-05" db="EMBL/GenBank/DDBJ databases">
        <authorList>
            <person name="Alioto T."/>
            <person name="Alioto T."/>
            <person name="Gomez Garrido J."/>
        </authorList>
    </citation>
    <scope>NUCLEOTIDE SEQUENCE</scope>
</reference>
<accession>A0A8D8YXD2</accession>
<sequence length="117" mass="12872">MVFQGLHDNNRFYLTFTIGTILPKSVLSQSESACCRLNDFQEIIESRSAADWNDIGVVVLEHSDAVKYSSGSITEESLSKWTCKCMSVSIVSSFWVVPTAEVSLPGSDIVFSSDIPD</sequence>
<name>A0A8D8YXD2_9HEMI</name>
<organism evidence="1">
    <name type="scientific">Cacopsylla melanoneura</name>
    <dbReference type="NCBI Taxonomy" id="428564"/>
    <lineage>
        <taxon>Eukaryota</taxon>
        <taxon>Metazoa</taxon>
        <taxon>Ecdysozoa</taxon>
        <taxon>Arthropoda</taxon>
        <taxon>Hexapoda</taxon>
        <taxon>Insecta</taxon>
        <taxon>Pterygota</taxon>
        <taxon>Neoptera</taxon>
        <taxon>Paraneoptera</taxon>
        <taxon>Hemiptera</taxon>
        <taxon>Sternorrhyncha</taxon>
        <taxon>Psylloidea</taxon>
        <taxon>Psyllidae</taxon>
        <taxon>Psyllinae</taxon>
        <taxon>Cacopsylla</taxon>
    </lineage>
</organism>
<dbReference type="EMBL" id="HBUF01401378">
    <property type="protein sequence ID" value="CAG6736970.1"/>
    <property type="molecule type" value="Transcribed_RNA"/>
</dbReference>
<evidence type="ECO:0000313" key="1">
    <source>
        <dbReference type="EMBL" id="CAG6736970.1"/>
    </source>
</evidence>
<proteinExistence type="predicted"/>
<protein>
    <submittedName>
        <fullName evidence="1">Uncharacterized protein</fullName>
    </submittedName>
</protein>
<dbReference type="AlphaFoldDB" id="A0A8D8YXD2"/>
<dbReference type="EMBL" id="HBUF01401380">
    <property type="protein sequence ID" value="CAG6736972.1"/>
    <property type="molecule type" value="Transcribed_RNA"/>
</dbReference>